<evidence type="ECO:0000313" key="3">
    <source>
        <dbReference type="EMBL" id="URN96223.1"/>
    </source>
</evidence>
<keyword evidence="2" id="KW-1133">Transmembrane helix</keyword>
<dbReference type="KEGG" id="plig:NAG76_08340"/>
<feature type="region of interest" description="Disordered" evidence="1">
    <location>
        <begin position="165"/>
        <end position="186"/>
    </location>
</feature>
<accession>A0A9J6ZJN1</accession>
<feature type="transmembrane region" description="Helical" evidence="2">
    <location>
        <begin position="51"/>
        <end position="72"/>
    </location>
</feature>
<proteinExistence type="predicted"/>
<feature type="transmembrane region" description="Helical" evidence="2">
    <location>
        <begin position="20"/>
        <end position="39"/>
    </location>
</feature>
<evidence type="ECO:0000313" key="4">
    <source>
        <dbReference type="Proteomes" id="UP001056756"/>
    </source>
</evidence>
<evidence type="ECO:0000256" key="2">
    <source>
        <dbReference type="SAM" id="Phobius"/>
    </source>
</evidence>
<protein>
    <submittedName>
        <fullName evidence="3">Uncharacterized protein</fullName>
    </submittedName>
</protein>
<keyword evidence="2" id="KW-0472">Membrane</keyword>
<keyword evidence="2" id="KW-0812">Transmembrane</keyword>
<sequence>MKKIIKLLKESIWDLMKDSIKPIISSAIIALFAIVISMMKNISNIEMKIRLPYIIFAGAIFTIMTIIIVVVLKSLVNLKIMNNELLNPENENVKKFQLGDIVIIKTEEHSKTPEMLTVAKITSSSIHCRYPSDKTKIIEFTPEELLTKDETEEVKQKIQINKLQQDQARRARNQRQRDMINSFNRL</sequence>
<organism evidence="3 4">
    <name type="scientific">Candidatus Pristimantibacillus lignocellulolyticus</name>
    <dbReference type="NCBI Taxonomy" id="2994561"/>
    <lineage>
        <taxon>Bacteria</taxon>
        <taxon>Bacillati</taxon>
        <taxon>Bacillota</taxon>
        <taxon>Bacilli</taxon>
        <taxon>Bacillales</taxon>
        <taxon>Paenibacillaceae</taxon>
        <taxon>Candidatus Pristimantibacillus</taxon>
    </lineage>
</organism>
<dbReference type="Proteomes" id="UP001056756">
    <property type="component" value="Chromosome"/>
</dbReference>
<name>A0A9J6ZJN1_9BACL</name>
<gene>
    <name evidence="3" type="ORF">NAG76_08340</name>
</gene>
<dbReference type="EMBL" id="CP097899">
    <property type="protein sequence ID" value="URN96223.1"/>
    <property type="molecule type" value="Genomic_DNA"/>
</dbReference>
<reference evidence="3" key="1">
    <citation type="submission" date="2022-05" db="EMBL/GenBank/DDBJ databases">
        <title>Novel bacterial taxa in a minimal lignocellulolytic consortium and its capacity to transform plastics disclosed by genome-resolved metagenomics.</title>
        <authorList>
            <person name="Rodriguez C.A.D."/>
            <person name="Diaz-Garcia L."/>
            <person name="Herrera K."/>
            <person name="Tarazona N.A."/>
            <person name="Sproer C."/>
            <person name="Overmann J."/>
            <person name="Jimenez D.J."/>
        </authorList>
    </citation>
    <scope>NUCLEOTIDE SEQUENCE</scope>
    <source>
        <strain evidence="3">MAG5</strain>
    </source>
</reference>
<evidence type="ECO:0000256" key="1">
    <source>
        <dbReference type="SAM" id="MobiDB-lite"/>
    </source>
</evidence>
<dbReference type="AlphaFoldDB" id="A0A9J6ZJN1"/>